<dbReference type="Gene3D" id="1.10.10.10">
    <property type="entry name" value="Winged helix-like DNA-binding domain superfamily/Winged helix DNA-binding domain"/>
    <property type="match status" value="1"/>
</dbReference>
<evidence type="ECO:0000259" key="4">
    <source>
        <dbReference type="PROSITE" id="PS50949"/>
    </source>
</evidence>
<proteinExistence type="predicted"/>
<sequence length="220" mass="25660">MHELVAEEIQKYIEEHELREGDKLPSVEELTKLLGVGRSSLREGLRYLEAIDIIKVENGKGIFVKDATEAGSFRYAGKVKVESEKKFLLHILDVRRALEGKAVELAARRIDAETIEEMRECLKVYDDRKRRNLDTSEIDYAFHQYIYKAASNPLLHSVFESISELYEKFFVEPLGEKRLFDDTYIFHHTLFEGIAKRDVNHALTEFNKMMDLIEGNIRNY</sequence>
<evidence type="ECO:0000256" key="2">
    <source>
        <dbReference type="ARBA" id="ARBA00023125"/>
    </source>
</evidence>
<keyword evidence="6" id="KW-1185">Reference proteome</keyword>
<keyword evidence="3" id="KW-0804">Transcription</keyword>
<protein>
    <submittedName>
        <fullName evidence="5">FadR family transcriptional regulator</fullName>
    </submittedName>
</protein>
<evidence type="ECO:0000256" key="1">
    <source>
        <dbReference type="ARBA" id="ARBA00023015"/>
    </source>
</evidence>
<comment type="caution">
    <text evidence="5">The sequence shown here is derived from an EMBL/GenBank/DDBJ whole genome shotgun (WGS) entry which is preliminary data.</text>
</comment>
<dbReference type="GO" id="GO:0003700">
    <property type="term" value="F:DNA-binding transcription factor activity"/>
    <property type="evidence" value="ECO:0007669"/>
    <property type="project" value="InterPro"/>
</dbReference>
<dbReference type="InterPro" id="IPR011711">
    <property type="entry name" value="GntR_C"/>
</dbReference>
<dbReference type="SMART" id="SM00895">
    <property type="entry name" value="FCD"/>
    <property type="match status" value="1"/>
</dbReference>
<feature type="domain" description="HTH gntR-type" evidence="4">
    <location>
        <begin position="1"/>
        <end position="67"/>
    </location>
</feature>
<name>A0A5R9G153_9BACL</name>
<dbReference type="SUPFAM" id="SSF46785">
    <property type="entry name" value="Winged helix' DNA-binding domain"/>
    <property type="match status" value="1"/>
</dbReference>
<dbReference type="InterPro" id="IPR036390">
    <property type="entry name" value="WH_DNA-bd_sf"/>
</dbReference>
<dbReference type="InterPro" id="IPR008920">
    <property type="entry name" value="TF_FadR/GntR_C"/>
</dbReference>
<dbReference type="InterPro" id="IPR036388">
    <property type="entry name" value="WH-like_DNA-bd_sf"/>
</dbReference>
<evidence type="ECO:0000256" key="3">
    <source>
        <dbReference type="ARBA" id="ARBA00023163"/>
    </source>
</evidence>
<organism evidence="5 6">
    <name type="scientific">Paenibacillus antri</name>
    <dbReference type="NCBI Taxonomy" id="2582848"/>
    <lineage>
        <taxon>Bacteria</taxon>
        <taxon>Bacillati</taxon>
        <taxon>Bacillota</taxon>
        <taxon>Bacilli</taxon>
        <taxon>Bacillales</taxon>
        <taxon>Paenibacillaceae</taxon>
        <taxon>Paenibacillus</taxon>
    </lineage>
</organism>
<reference evidence="5 6" key="1">
    <citation type="submission" date="2019-05" db="EMBL/GenBank/DDBJ databases">
        <authorList>
            <person name="Narsing Rao M.P."/>
            <person name="Li W.J."/>
        </authorList>
    </citation>
    <scope>NUCLEOTIDE SEQUENCE [LARGE SCALE GENOMIC DNA]</scope>
    <source>
        <strain evidence="5 6">SYSU_K30003</strain>
    </source>
</reference>
<dbReference type="InterPro" id="IPR000524">
    <property type="entry name" value="Tscrpt_reg_HTH_GntR"/>
</dbReference>
<dbReference type="SMART" id="SM00345">
    <property type="entry name" value="HTH_GNTR"/>
    <property type="match status" value="1"/>
</dbReference>
<dbReference type="PANTHER" id="PTHR43537:SF54">
    <property type="entry name" value="TRANSCRIPTIONAL REGULATOR, GNTR FAMILY"/>
    <property type="match status" value="1"/>
</dbReference>
<dbReference type="EMBL" id="VCIW01000030">
    <property type="protein sequence ID" value="TLS48739.1"/>
    <property type="molecule type" value="Genomic_DNA"/>
</dbReference>
<dbReference type="Pfam" id="PF07729">
    <property type="entry name" value="FCD"/>
    <property type="match status" value="1"/>
</dbReference>
<dbReference type="Gene3D" id="1.20.120.530">
    <property type="entry name" value="GntR ligand-binding domain-like"/>
    <property type="match status" value="1"/>
</dbReference>
<dbReference type="AlphaFoldDB" id="A0A5R9G153"/>
<accession>A0A5R9G153</accession>
<dbReference type="GO" id="GO:0003677">
    <property type="term" value="F:DNA binding"/>
    <property type="evidence" value="ECO:0007669"/>
    <property type="project" value="UniProtKB-KW"/>
</dbReference>
<dbReference type="CDD" id="cd07377">
    <property type="entry name" value="WHTH_GntR"/>
    <property type="match status" value="1"/>
</dbReference>
<dbReference type="PANTHER" id="PTHR43537">
    <property type="entry name" value="TRANSCRIPTIONAL REGULATOR, GNTR FAMILY"/>
    <property type="match status" value="1"/>
</dbReference>
<dbReference type="OrthoDB" id="214086at2"/>
<keyword evidence="2" id="KW-0238">DNA-binding</keyword>
<dbReference type="Pfam" id="PF00392">
    <property type="entry name" value="GntR"/>
    <property type="match status" value="1"/>
</dbReference>
<evidence type="ECO:0000313" key="5">
    <source>
        <dbReference type="EMBL" id="TLS48739.1"/>
    </source>
</evidence>
<dbReference type="Proteomes" id="UP000309676">
    <property type="component" value="Unassembled WGS sequence"/>
</dbReference>
<evidence type="ECO:0000313" key="6">
    <source>
        <dbReference type="Proteomes" id="UP000309676"/>
    </source>
</evidence>
<keyword evidence="1" id="KW-0805">Transcription regulation</keyword>
<dbReference type="PROSITE" id="PS50949">
    <property type="entry name" value="HTH_GNTR"/>
    <property type="match status" value="1"/>
</dbReference>
<dbReference type="SUPFAM" id="SSF48008">
    <property type="entry name" value="GntR ligand-binding domain-like"/>
    <property type="match status" value="1"/>
</dbReference>
<gene>
    <name evidence="5" type="ORF">FE782_29140</name>
</gene>